<evidence type="ECO:0000313" key="6">
    <source>
        <dbReference type="WBParaSite" id="TASK_0000786801-mRNA-1"/>
    </source>
</evidence>
<dbReference type="PANTHER" id="PTHR15335">
    <property type="entry name" value="PROTEIN TFG"/>
    <property type="match status" value="1"/>
</dbReference>
<dbReference type="Pfam" id="PF00564">
    <property type="entry name" value="PB1"/>
    <property type="match status" value="1"/>
</dbReference>
<sequence length="500" mass="53174">MSFVAPKNDGDFVGKLVIKVQLGDDLRRILIHNEELTYDELILMMQRVFKPKLDSLESFTIKYKDEDDEYITIAEEFDLSYAIRQYKTLRLKLVVPQTTELLANEVVCNGNTGFRPETEGLLAEVRRLREDMNKLSDKFDQFVQNFKHEPKTNSHSAAGSPTPKRSTEPLYDSGALSASSEEPLKLDHAPPPPQDSSASPYGSVLRKPFLPQPSGQQPPVSASLSPPIPSVPVSQYEPPPGSKMNPIGSLPTPMQPPPPQPPASSVANFLPPGAFPPAQPALLPATNMPSFQLANSQPTFQPPAPRPAFMSGPPMPPPQHSQQQQQQQSIPPPTLPAASATPPPICGQFQSQMPSQVSIIPPPSGANSIVPPPPPIPLAGSRFPTAMVPPPPQPGVPPPPPPQPGVPPPPQPGVPPPPPPPPPPHPGVPPPHQGVPPPPHQGVPPPPHQGVPPPPPLGVPSCQAGIQRTPLQLGGPPSGLFGGAMAQPSAFGAYDQRPTL</sequence>
<feature type="region of interest" description="Disordered" evidence="2">
    <location>
        <begin position="148"/>
        <end position="500"/>
    </location>
</feature>
<dbReference type="InterPro" id="IPR000270">
    <property type="entry name" value="PB1_dom"/>
</dbReference>
<evidence type="ECO:0000256" key="1">
    <source>
        <dbReference type="SAM" id="Coils"/>
    </source>
</evidence>
<accession>A0A0R3WB75</accession>
<evidence type="ECO:0000256" key="2">
    <source>
        <dbReference type="SAM" id="MobiDB-lite"/>
    </source>
</evidence>
<dbReference type="InterPro" id="IPR034857">
    <property type="entry name" value="PB1_TFG"/>
</dbReference>
<feature type="compositionally biased region" description="Pro residues" evidence="2">
    <location>
        <begin position="387"/>
        <end position="458"/>
    </location>
</feature>
<feature type="compositionally biased region" description="Polar residues" evidence="2">
    <location>
        <begin position="348"/>
        <end position="358"/>
    </location>
</feature>
<dbReference type="GO" id="GO:0048208">
    <property type="term" value="P:COPII vesicle coating"/>
    <property type="evidence" value="ECO:0007669"/>
    <property type="project" value="InterPro"/>
</dbReference>
<evidence type="ECO:0000313" key="4">
    <source>
        <dbReference type="EMBL" id="VDK39149.1"/>
    </source>
</evidence>
<dbReference type="InterPro" id="IPR053793">
    <property type="entry name" value="PB1-like"/>
</dbReference>
<keyword evidence="5" id="KW-1185">Reference proteome</keyword>
<dbReference type="EMBL" id="UYRS01018687">
    <property type="protein sequence ID" value="VDK39149.1"/>
    <property type="molecule type" value="Genomic_DNA"/>
</dbReference>
<dbReference type="GO" id="GO:0042802">
    <property type="term" value="F:identical protein binding"/>
    <property type="evidence" value="ECO:0007669"/>
    <property type="project" value="InterPro"/>
</dbReference>
<dbReference type="SMART" id="SM00666">
    <property type="entry name" value="PB1"/>
    <property type="match status" value="1"/>
</dbReference>
<dbReference type="PANTHER" id="PTHR15335:SF7">
    <property type="entry name" value="PROTEIN TFG"/>
    <property type="match status" value="1"/>
</dbReference>
<dbReference type="Proteomes" id="UP000282613">
    <property type="component" value="Unassembled WGS sequence"/>
</dbReference>
<reference evidence="6" key="1">
    <citation type="submission" date="2017-02" db="UniProtKB">
        <authorList>
            <consortium name="WormBaseParasite"/>
        </authorList>
    </citation>
    <scope>IDENTIFICATION</scope>
</reference>
<dbReference type="InterPro" id="IPR033512">
    <property type="entry name" value="TFG"/>
</dbReference>
<dbReference type="SUPFAM" id="SSF54277">
    <property type="entry name" value="CAD &amp; PB1 domains"/>
    <property type="match status" value="1"/>
</dbReference>
<reference evidence="4 5" key="2">
    <citation type="submission" date="2018-11" db="EMBL/GenBank/DDBJ databases">
        <authorList>
            <consortium name="Pathogen Informatics"/>
        </authorList>
    </citation>
    <scope>NUCLEOTIDE SEQUENCE [LARGE SCALE GENOMIC DNA]</scope>
</reference>
<dbReference type="Gene3D" id="3.10.20.90">
    <property type="entry name" value="Phosphatidylinositol 3-kinase Catalytic Subunit, Chain A, domain 1"/>
    <property type="match status" value="1"/>
</dbReference>
<dbReference type="STRING" id="60517.A0A0R3WB75"/>
<name>A0A0R3WB75_TAEAS</name>
<organism evidence="6">
    <name type="scientific">Taenia asiatica</name>
    <name type="common">Asian tapeworm</name>
    <dbReference type="NCBI Taxonomy" id="60517"/>
    <lineage>
        <taxon>Eukaryota</taxon>
        <taxon>Metazoa</taxon>
        <taxon>Spiralia</taxon>
        <taxon>Lophotrochozoa</taxon>
        <taxon>Platyhelminthes</taxon>
        <taxon>Cestoda</taxon>
        <taxon>Eucestoda</taxon>
        <taxon>Cyclophyllidea</taxon>
        <taxon>Taeniidae</taxon>
        <taxon>Taenia</taxon>
    </lineage>
</organism>
<feature type="compositionally biased region" description="Low complexity" evidence="2">
    <location>
        <begin position="320"/>
        <end position="329"/>
    </location>
</feature>
<gene>
    <name evidence="4" type="ORF">TASK_LOCUS7869</name>
</gene>
<feature type="compositionally biased region" description="Pro residues" evidence="2">
    <location>
        <begin position="253"/>
        <end position="262"/>
    </location>
</feature>
<dbReference type="CDD" id="cd06401">
    <property type="entry name" value="PB1_TFG"/>
    <property type="match status" value="1"/>
</dbReference>
<feature type="coiled-coil region" evidence="1">
    <location>
        <begin position="118"/>
        <end position="145"/>
    </location>
</feature>
<dbReference type="AlphaFoldDB" id="A0A0R3WB75"/>
<dbReference type="WBParaSite" id="TASK_0000786801-mRNA-1">
    <property type="protein sequence ID" value="TASK_0000786801-mRNA-1"/>
    <property type="gene ID" value="TASK_0000786801"/>
</dbReference>
<feature type="compositionally biased region" description="Polar residues" evidence="2">
    <location>
        <begin position="287"/>
        <end position="299"/>
    </location>
</feature>
<dbReference type="OrthoDB" id="1594986at2759"/>
<keyword evidence="1" id="KW-0175">Coiled coil</keyword>
<evidence type="ECO:0000313" key="5">
    <source>
        <dbReference type="Proteomes" id="UP000282613"/>
    </source>
</evidence>
<dbReference type="GO" id="GO:0070971">
    <property type="term" value="C:endoplasmic reticulum exit site"/>
    <property type="evidence" value="ECO:0007669"/>
    <property type="project" value="TreeGrafter"/>
</dbReference>
<feature type="compositionally biased region" description="Pro residues" evidence="2">
    <location>
        <begin position="330"/>
        <end position="345"/>
    </location>
</feature>
<protein>
    <submittedName>
        <fullName evidence="6">PB1 domain-containing protein</fullName>
    </submittedName>
</protein>
<feature type="domain" description="PB1" evidence="3">
    <location>
        <begin position="15"/>
        <end position="98"/>
    </location>
</feature>
<proteinExistence type="predicted"/>
<dbReference type="PROSITE" id="PS51745">
    <property type="entry name" value="PB1"/>
    <property type="match status" value="1"/>
</dbReference>
<evidence type="ECO:0000259" key="3">
    <source>
        <dbReference type="PROSITE" id="PS51745"/>
    </source>
</evidence>
<feature type="compositionally biased region" description="Pro residues" evidence="2">
    <location>
        <begin position="360"/>
        <end position="377"/>
    </location>
</feature>